<keyword evidence="3" id="KW-1185">Reference proteome</keyword>
<dbReference type="KEGG" id="aab:A4R43_18090"/>
<dbReference type="Proteomes" id="UP000250434">
    <property type="component" value="Chromosome"/>
</dbReference>
<gene>
    <name evidence="2" type="ORF">A4R43_18090</name>
</gene>
<name>A0A344LKL9_9PSEU</name>
<protein>
    <submittedName>
        <fullName evidence="2">Uncharacterized protein</fullName>
    </submittedName>
</protein>
<dbReference type="OrthoDB" id="5181866at2"/>
<evidence type="ECO:0000256" key="1">
    <source>
        <dbReference type="SAM" id="MobiDB-lite"/>
    </source>
</evidence>
<reference evidence="2 3" key="1">
    <citation type="submission" date="2016-04" db="EMBL/GenBank/DDBJ databases">
        <title>Complete genome sequence and analysis of deep-sea sediment isolate, Amycolatopsis sp. WP1.</title>
        <authorList>
            <person name="Wang H."/>
            <person name="Chen S."/>
            <person name="Wu Q."/>
        </authorList>
    </citation>
    <scope>NUCLEOTIDE SEQUENCE [LARGE SCALE GENOMIC DNA]</scope>
    <source>
        <strain evidence="2 3">WP1</strain>
    </source>
</reference>
<evidence type="ECO:0000313" key="2">
    <source>
        <dbReference type="EMBL" id="AXB48593.1"/>
    </source>
</evidence>
<dbReference type="AlphaFoldDB" id="A0A344LKL9"/>
<organism evidence="2 3">
    <name type="scientific">Amycolatopsis albispora</name>
    <dbReference type="NCBI Taxonomy" id="1804986"/>
    <lineage>
        <taxon>Bacteria</taxon>
        <taxon>Bacillati</taxon>
        <taxon>Actinomycetota</taxon>
        <taxon>Actinomycetes</taxon>
        <taxon>Pseudonocardiales</taxon>
        <taxon>Pseudonocardiaceae</taxon>
        <taxon>Amycolatopsis</taxon>
    </lineage>
</organism>
<feature type="region of interest" description="Disordered" evidence="1">
    <location>
        <begin position="40"/>
        <end position="59"/>
    </location>
</feature>
<evidence type="ECO:0000313" key="3">
    <source>
        <dbReference type="Proteomes" id="UP000250434"/>
    </source>
</evidence>
<accession>A0A344LKL9</accession>
<sequence>MPALIVVVSLTVGGGLLAREIYRKPEVTAADSGVIAVPTSTSLAPEQQPGPPTVEMTPDAAAHPHAEGVRALLQNYFDAINARNYELWKTTVTKERAQAKSKVEWEADYNTTRDGSILVYRIEAAGDGRAQALLGFTSTQDPKDGPVDLQEPCIRWHLALPMVLESGVWKLDTVPTGTTPMHERCN</sequence>
<dbReference type="EMBL" id="CP015163">
    <property type="protein sequence ID" value="AXB48593.1"/>
    <property type="molecule type" value="Genomic_DNA"/>
</dbReference>
<proteinExistence type="predicted"/>